<feature type="signal peptide" evidence="1">
    <location>
        <begin position="1"/>
        <end position="26"/>
    </location>
</feature>
<keyword evidence="1" id="KW-0732">Signal</keyword>
<keyword evidence="3" id="KW-1185">Reference proteome</keyword>
<sequence length="132" mass="15071">MFTVNPKAISFLWVLLCGIAAGNLSAAQPTFPLYPHPDRFVINEGDDAKTCLDLDKEIAMLERRTYSYKPLFYEDPLHGGAIWAGTLYFPPAYGYLAYSGAAEYTEHARILEARRRIAVLRQIKAYRRCYED</sequence>
<dbReference type="EMBL" id="QFXE01000001">
    <property type="protein sequence ID" value="RDH88557.1"/>
    <property type="molecule type" value="Genomic_DNA"/>
</dbReference>
<name>A0A370DTJ2_9GAMM</name>
<dbReference type="Proteomes" id="UP000254771">
    <property type="component" value="Unassembled WGS sequence"/>
</dbReference>
<evidence type="ECO:0000256" key="1">
    <source>
        <dbReference type="SAM" id="SignalP"/>
    </source>
</evidence>
<reference evidence="2 3" key="1">
    <citation type="journal article" date="2018" name="ISME J.">
        <title>Endosymbiont genomes yield clues of tubeworm success.</title>
        <authorList>
            <person name="Li Y."/>
            <person name="Liles M.R."/>
            <person name="Halanych K.M."/>
        </authorList>
    </citation>
    <scope>NUCLEOTIDE SEQUENCE [LARGE SCALE GENOMIC DNA]</scope>
    <source>
        <strain evidence="2">A1462</strain>
    </source>
</reference>
<accession>A0A370DTJ2</accession>
<comment type="caution">
    <text evidence="2">The sequence shown here is derived from an EMBL/GenBank/DDBJ whole genome shotgun (WGS) entry which is preliminary data.</text>
</comment>
<protein>
    <recommendedName>
        <fullName evidence="4">YARHG domain-containing protein</fullName>
    </recommendedName>
</protein>
<proteinExistence type="predicted"/>
<organism evidence="2 3">
    <name type="scientific">endosymbiont of Escarpia spicata</name>
    <dbReference type="NCBI Taxonomy" id="2200908"/>
    <lineage>
        <taxon>Bacteria</taxon>
        <taxon>Pseudomonadati</taxon>
        <taxon>Pseudomonadota</taxon>
        <taxon>Gammaproteobacteria</taxon>
        <taxon>sulfur-oxidizing symbionts</taxon>
    </lineage>
</organism>
<evidence type="ECO:0008006" key="4">
    <source>
        <dbReference type="Google" id="ProtNLM"/>
    </source>
</evidence>
<evidence type="ECO:0000313" key="3">
    <source>
        <dbReference type="Proteomes" id="UP000254771"/>
    </source>
</evidence>
<evidence type="ECO:0000313" key="2">
    <source>
        <dbReference type="EMBL" id="RDH88557.1"/>
    </source>
</evidence>
<dbReference type="AlphaFoldDB" id="A0A370DTJ2"/>
<gene>
    <name evidence="2" type="ORF">DIZ78_01090</name>
</gene>
<feature type="chain" id="PRO_5016994385" description="YARHG domain-containing protein" evidence="1">
    <location>
        <begin position="27"/>
        <end position="132"/>
    </location>
</feature>